<dbReference type="KEGG" id="ccah:DWG20_09265"/>
<dbReference type="Pfam" id="PF21683">
    <property type="entry name" value="GpP-like_1st"/>
    <property type="match status" value="1"/>
</dbReference>
<dbReference type="Pfam" id="PF22255">
    <property type="entry name" value="Gp44-like_2nd"/>
    <property type="match status" value="1"/>
</dbReference>
<reference evidence="5 6" key="1">
    <citation type="submission" date="2018-07" db="EMBL/GenBank/DDBJ databases">
        <title>Crenobacter cavernae sp. nov., isolated from a karst cave.</title>
        <authorList>
            <person name="Zhu H."/>
        </authorList>
    </citation>
    <scope>NUCLEOTIDE SEQUENCE [LARGE SCALE GENOMIC DNA]</scope>
    <source>
        <strain evidence="5 6">K1W11S-77</strain>
    </source>
</reference>
<gene>
    <name evidence="5" type="ORF">DWG20_09265</name>
</gene>
<feature type="compositionally biased region" description="Basic residues" evidence="1">
    <location>
        <begin position="344"/>
        <end position="353"/>
    </location>
</feature>
<evidence type="ECO:0000259" key="4">
    <source>
        <dbReference type="Pfam" id="PF22255"/>
    </source>
</evidence>
<evidence type="ECO:0000259" key="2">
    <source>
        <dbReference type="Pfam" id="PF21683"/>
    </source>
</evidence>
<dbReference type="Pfam" id="PF21929">
    <property type="entry name" value="GpP_4th"/>
    <property type="match status" value="1"/>
</dbReference>
<dbReference type="Gene3D" id="3.55.50.10">
    <property type="entry name" value="Baseplate protein-like domains"/>
    <property type="match status" value="1"/>
</dbReference>
<dbReference type="EMBL" id="CP031337">
    <property type="protein sequence ID" value="AXK39616.1"/>
    <property type="molecule type" value="Genomic_DNA"/>
</dbReference>
<dbReference type="Gene3D" id="3.30.1920.10">
    <property type="entry name" value="Baseplate protein-like domains - 2 layer sandwich fold"/>
    <property type="match status" value="1"/>
</dbReference>
<dbReference type="PIRSF" id="PIRSF004440">
    <property type="entry name" value="GpP"/>
    <property type="match status" value="1"/>
</dbReference>
<organism evidence="5 6">
    <name type="scientific">Crenobacter cavernae</name>
    <dbReference type="NCBI Taxonomy" id="2290923"/>
    <lineage>
        <taxon>Bacteria</taxon>
        <taxon>Pseudomonadati</taxon>
        <taxon>Pseudomonadota</taxon>
        <taxon>Betaproteobacteria</taxon>
        <taxon>Neisseriales</taxon>
        <taxon>Neisseriaceae</taxon>
        <taxon>Crenobacter</taxon>
    </lineage>
</organism>
<dbReference type="InterPro" id="IPR023399">
    <property type="entry name" value="Baseplate-like_2-layer_sand"/>
</dbReference>
<dbReference type="InterPro" id="IPR049354">
    <property type="entry name" value="GpP-like_N"/>
</dbReference>
<dbReference type="Gene3D" id="2.30.300.10">
    <property type="entry name" value="Baseplate protein-like domain - beta roll fold"/>
    <property type="match status" value="1"/>
</dbReference>
<evidence type="ECO:0000313" key="6">
    <source>
        <dbReference type="Proteomes" id="UP000254537"/>
    </source>
</evidence>
<dbReference type="InterPro" id="IPR053981">
    <property type="entry name" value="Gp44/GpP-like_2nd"/>
</dbReference>
<dbReference type="SUPFAM" id="SSF69279">
    <property type="entry name" value="Phage tail proteins"/>
    <property type="match status" value="2"/>
</dbReference>
<dbReference type="OrthoDB" id="9016931at2"/>
<dbReference type="InterPro" id="IPR026276">
    <property type="entry name" value="Baseplate_GpP"/>
</dbReference>
<dbReference type="RefSeq" id="WP_115433548.1">
    <property type="nucleotide sequence ID" value="NZ_CP031337.1"/>
</dbReference>
<feature type="domain" description="Baseplate hub protein gp44-like N-terminal" evidence="2">
    <location>
        <begin position="3"/>
        <end position="89"/>
    </location>
</feature>
<sequence>MADIQLLVGGMLYGGWTSVSVTRSIETIAGQFDISLTERWGGQAVSWPIRPGDECELRIHGVTVIAGYVDTAEPSVSESSHSIRVSGRDKTGDLVDCAAVHKPAEWRNLTVDQLATILAKPFGVPVVLETAPGVPIPVFKLEPGETAFKAIERACKFRGVLPIQARGALVLTHAGKASASTPLVLGGNLKDARASYDYSERFSEYVVKGQRAGSDADYGAATAAVEANVYDPGIKRYRPFIKVADGQVTPAMAKRQADWERQVRAARSTKVSCVVAGWRQQDGTLWDINQRVRVEAAPVGVTGELLISAVGYTLDDSGEVTKLDLMRAEAFLPEPDAKLDGKKDRKGKQTKKDKKGDGGNAAADAWELTKDKDGNYVRK</sequence>
<accession>A0A345Y6R4</accession>
<feature type="domain" description="Baseplate hub protein gp44/GpP-like second" evidence="4">
    <location>
        <begin position="91"/>
        <end position="172"/>
    </location>
</feature>
<feature type="compositionally biased region" description="Basic and acidic residues" evidence="1">
    <location>
        <begin position="367"/>
        <end position="379"/>
    </location>
</feature>
<feature type="region of interest" description="Disordered" evidence="1">
    <location>
        <begin position="334"/>
        <end position="379"/>
    </location>
</feature>
<dbReference type="AlphaFoldDB" id="A0A345Y6R4"/>
<proteinExistence type="predicted"/>
<name>A0A345Y6R4_9NEIS</name>
<evidence type="ECO:0000256" key="1">
    <source>
        <dbReference type="SAM" id="MobiDB-lite"/>
    </source>
</evidence>
<feature type="domain" description="Baseplate hub protein gp44/GpP-like C-terminal" evidence="3">
    <location>
        <begin position="249"/>
        <end position="334"/>
    </location>
</feature>
<dbReference type="InterPro" id="IPR053982">
    <property type="entry name" value="Gp44/GpP-like_C"/>
</dbReference>
<protein>
    <submittedName>
        <fullName evidence="5">Phage tail protein</fullName>
    </submittedName>
</protein>
<evidence type="ECO:0000259" key="3">
    <source>
        <dbReference type="Pfam" id="PF21929"/>
    </source>
</evidence>
<evidence type="ECO:0000313" key="5">
    <source>
        <dbReference type="EMBL" id="AXK39616.1"/>
    </source>
</evidence>
<dbReference type="Proteomes" id="UP000254537">
    <property type="component" value="Chromosome"/>
</dbReference>